<keyword evidence="2" id="KW-1185">Reference proteome</keyword>
<sequence length="71" mass="8091">MEQCLESYSNVRPIYEMVQDDHEAIRQADYQFVFTLAFPSAFRFKTAVLSICSALAQRFAGSKTCFSSPIQ</sequence>
<protein>
    <submittedName>
        <fullName evidence="1">Uncharacterized protein</fullName>
    </submittedName>
</protein>
<organism evidence="1 2">
    <name type="scientific">Thermaerobacillus caldiproteolyticus</name>
    <dbReference type="NCBI Taxonomy" id="247480"/>
    <lineage>
        <taxon>Bacteria</taxon>
        <taxon>Bacillati</taxon>
        <taxon>Bacillota</taxon>
        <taxon>Bacilli</taxon>
        <taxon>Bacillales</taxon>
        <taxon>Anoxybacillaceae</taxon>
        <taxon>Thermaerobacillus</taxon>
    </lineage>
</organism>
<comment type="caution">
    <text evidence="1">The sequence shown here is derived from an EMBL/GenBank/DDBJ whole genome shotgun (WGS) entry which is preliminary data.</text>
</comment>
<proteinExistence type="predicted"/>
<dbReference type="EMBL" id="JACDUT010000010">
    <property type="protein sequence ID" value="MBA2876203.1"/>
    <property type="molecule type" value="Genomic_DNA"/>
</dbReference>
<accession>A0A7W0BZM7</accession>
<evidence type="ECO:0000313" key="2">
    <source>
        <dbReference type="Proteomes" id="UP000523087"/>
    </source>
</evidence>
<name>A0A7W0BZM7_9BACL</name>
<gene>
    <name evidence="1" type="ORF">HNR31_002998</name>
</gene>
<dbReference type="RefSeq" id="WP_181556936.1">
    <property type="nucleotide sequence ID" value="NZ_JACDUT010000010.1"/>
</dbReference>
<evidence type="ECO:0000313" key="1">
    <source>
        <dbReference type="EMBL" id="MBA2876203.1"/>
    </source>
</evidence>
<reference evidence="1 2" key="1">
    <citation type="submission" date="2020-07" db="EMBL/GenBank/DDBJ databases">
        <title>Genomic Encyclopedia of Type Strains, Phase IV (KMG-IV): sequencing the most valuable type-strain genomes for metagenomic binning, comparative biology and taxonomic classification.</title>
        <authorList>
            <person name="Goeker M."/>
        </authorList>
    </citation>
    <scope>NUCLEOTIDE SEQUENCE [LARGE SCALE GENOMIC DNA]</scope>
    <source>
        <strain evidence="1 2">DSM 15730</strain>
    </source>
</reference>
<dbReference type="AlphaFoldDB" id="A0A7W0BZM7"/>
<dbReference type="Proteomes" id="UP000523087">
    <property type="component" value="Unassembled WGS sequence"/>
</dbReference>